<dbReference type="AlphaFoldDB" id="A0A5J4VEK2"/>
<protein>
    <submittedName>
        <fullName evidence="1">Uncharacterized protein</fullName>
    </submittedName>
</protein>
<comment type="caution">
    <text evidence="1">The sequence shown here is derived from an EMBL/GenBank/DDBJ whole genome shotgun (WGS) entry which is preliminary data.</text>
</comment>
<name>A0A5J4VEK2_9EUKA</name>
<sequence length="393" mass="44300">IKFLLGFSTACGPFSQIAISKDSQKLWDTSIYAREQAIIASNSLTDQCTSNSVTVSPLEMFTGVMDLNQLNPIFNNFPVLTRNYASLAAAVAYDRYNVRLVNMEGQANAERMPSATISQIKDAKFTELYINNLCFNIENEAVIGDMIRNTKLINFPTQVLRTSSSNYPASNIGDGGGFIQTIMSFANIKSLFVTFAMPQYPIWFFPVLFKNIDLIIDQRHVIPSAYPALKQDVCGQMFDCFVDQDVVSASPNLYHSLVFENQHVDDKNYPYGIEIDQTDGELRQVSNVFYNITLYNGTKAIKTLYPNKFMLAWKLATDDPFMRGYNSSKIGSKTNIQVQIGFTPVNNICTDEMIRPADIDQNDFKYFTSTRCYPNIKNVKLTPITLYLCDGIV</sequence>
<dbReference type="Proteomes" id="UP000324800">
    <property type="component" value="Unassembled WGS sequence"/>
</dbReference>
<proteinExistence type="predicted"/>
<dbReference type="EMBL" id="SNRW01007609">
    <property type="protein sequence ID" value="KAA6380967.1"/>
    <property type="molecule type" value="Genomic_DNA"/>
</dbReference>
<evidence type="ECO:0000313" key="1">
    <source>
        <dbReference type="EMBL" id="KAA6380967.1"/>
    </source>
</evidence>
<gene>
    <name evidence="1" type="ORF">EZS28_023504</name>
</gene>
<reference evidence="1 2" key="1">
    <citation type="submission" date="2019-03" db="EMBL/GenBank/DDBJ databases">
        <title>Single cell metagenomics reveals metabolic interactions within the superorganism composed of flagellate Streblomastix strix and complex community of Bacteroidetes bacteria on its surface.</title>
        <authorList>
            <person name="Treitli S.C."/>
            <person name="Kolisko M."/>
            <person name="Husnik F."/>
            <person name="Keeling P."/>
            <person name="Hampl V."/>
        </authorList>
    </citation>
    <scope>NUCLEOTIDE SEQUENCE [LARGE SCALE GENOMIC DNA]</scope>
    <source>
        <strain evidence="1">ST1C</strain>
    </source>
</reference>
<feature type="non-terminal residue" evidence="1">
    <location>
        <position position="1"/>
    </location>
</feature>
<evidence type="ECO:0000313" key="2">
    <source>
        <dbReference type="Proteomes" id="UP000324800"/>
    </source>
</evidence>
<organism evidence="1 2">
    <name type="scientific">Streblomastix strix</name>
    <dbReference type="NCBI Taxonomy" id="222440"/>
    <lineage>
        <taxon>Eukaryota</taxon>
        <taxon>Metamonada</taxon>
        <taxon>Preaxostyla</taxon>
        <taxon>Oxymonadida</taxon>
        <taxon>Streblomastigidae</taxon>
        <taxon>Streblomastix</taxon>
    </lineage>
</organism>
<accession>A0A5J4VEK2</accession>